<evidence type="ECO:0000259" key="6">
    <source>
        <dbReference type="SMART" id="SM01356"/>
    </source>
</evidence>
<gene>
    <name evidence="7" type="ORF">M0813_04218</name>
</gene>
<accession>A0ABQ8XL34</accession>
<dbReference type="InterPro" id="IPR028269">
    <property type="entry name" value="AP4E1_C"/>
</dbReference>
<feature type="compositionally biased region" description="Low complexity" evidence="5">
    <location>
        <begin position="780"/>
        <end position="791"/>
    </location>
</feature>
<dbReference type="InterPro" id="IPR050840">
    <property type="entry name" value="Adaptor_Complx_Large_Subunit"/>
</dbReference>
<evidence type="ECO:0000313" key="8">
    <source>
        <dbReference type="Proteomes" id="UP001150062"/>
    </source>
</evidence>
<evidence type="ECO:0000256" key="3">
    <source>
        <dbReference type="ARBA" id="ARBA00022927"/>
    </source>
</evidence>
<comment type="caution">
    <text evidence="7">The sequence shown here is derived from an EMBL/GenBank/DDBJ whole genome shotgun (WGS) entry which is preliminary data.</text>
</comment>
<reference evidence="7" key="1">
    <citation type="submission" date="2022-08" db="EMBL/GenBank/DDBJ databases">
        <title>Novel sulfate-reducing endosymbionts in the free-living metamonad Anaeramoeba.</title>
        <authorList>
            <person name="Jerlstrom-Hultqvist J."/>
            <person name="Cepicka I."/>
            <person name="Gallot-Lavallee L."/>
            <person name="Salas-Leiva D."/>
            <person name="Curtis B.A."/>
            <person name="Zahonova K."/>
            <person name="Pipaliya S."/>
            <person name="Dacks J."/>
            <person name="Roger A.J."/>
        </authorList>
    </citation>
    <scope>NUCLEOTIDE SEQUENCE</scope>
    <source>
        <strain evidence="7">Schooner1</strain>
    </source>
</reference>
<feature type="compositionally biased region" description="Acidic residues" evidence="5">
    <location>
        <begin position="770"/>
        <end position="779"/>
    </location>
</feature>
<feature type="compositionally biased region" description="Polar residues" evidence="5">
    <location>
        <begin position="792"/>
        <end position="809"/>
    </location>
</feature>
<name>A0ABQ8XL34_9EUKA</name>
<proteinExistence type="predicted"/>
<feature type="compositionally biased region" description="Low complexity" evidence="5">
    <location>
        <begin position="959"/>
        <end position="977"/>
    </location>
</feature>
<evidence type="ECO:0000313" key="7">
    <source>
        <dbReference type="EMBL" id="KAJ6233348.1"/>
    </source>
</evidence>
<comment type="subcellular location">
    <subcellularLocation>
        <location evidence="1">Endomembrane system</location>
    </subcellularLocation>
</comment>
<evidence type="ECO:0000256" key="4">
    <source>
        <dbReference type="ARBA" id="ARBA00023136"/>
    </source>
</evidence>
<evidence type="ECO:0000256" key="1">
    <source>
        <dbReference type="ARBA" id="ARBA00004308"/>
    </source>
</evidence>
<evidence type="ECO:0000256" key="2">
    <source>
        <dbReference type="ARBA" id="ARBA00022448"/>
    </source>
</evidence>
<keyword evidence="8" id="KW-1185">Reference proteome</keyword>
<dbReference type="PANTHER" id="PTHR22780">
    <property type="entry name" value="ADAPTIN, ALPHA/GAMMA/EPSILON"/>
    <property type="match status" value="1"/>
</dbReference>
<evidence type="ECO:0000256" key="5">
    <source>
        <dbReference type="SAM" id="MobiDB-lite"/>
    </source>
</evidence>
<sequence length="1300" mass="147158">MNKNHKLTTSFFENTVYEKEKNFTGRENIFPFQIQTPVVTTIVNSIPPSYLSKDFVNLIKEVGESKSKLEEDRLIKVEITKLKKLFSKPKLKPRKRCELVIRALFCELLGNDVEFAHVKAVNSSQESNLFFKRVGYLAASTFLHSNQKLFLLMINTIQKDLKSTSPIVVCSALITITKLITPEFIPAVLPKVLELLSHEDKTIRKKAVAAMYTFLLKDPKSLDLGIDDFKRVLCDQDPSVMGAALDIFLLLAKTNPRLIKSQIPTICSILKQVIEGRLNKDFDYHQIHAPWIQIKILKILGYLGQDDLKASKEMYNIIIETTKKAEIGFLNGITAACGIMYECIRTITKIYPEQKLLNAASEEVGKFVTSSSNNLRYLGITALIHLVKAHPEAAVKHQIVIVECLDDPDETLRRNTISLLFEITNSTNIVFILQKMLTYLKTVTDLDHKKDLVTRMVKLSEDYAIDTKWFVSTINSIMELAGSLVPRDVVYNVMRLIAEGTEDDEDEDEDEKEEEENIELKKFAAQEYAEMLLSEQILPDMSFRLIIWVIGEYSYLCKDEFPIKDLMLAICLLVEKPNITDQTRAICFTALTKMVAQSGIIPEEVDDLVDKYSNSRSTDIQQRCYELRGILANTDIIDEILPPDASNEDLDFDIDLSFLNEYVQMALQNGAKPYITKEQRIQMENESLLAGLEGKKERGLRFEAYQIKSSVTTNMAVNGPSKSIYDVKTTENVNNSRFVNETQNEFSLAPNLGGSNLNKWSTSGYSGFQDENESDESDNETTNTTTTTTTTQKNTSAFSEMTGFGSSDINSNQSNTNTNTNNNMNNVNVVPNFVEQPKQKIIVPKKPRKTKEEKKREKVANLLFGGEKVKTRKKKPRKTVNQTNKIVTNSTNITPKNTVQKRKTFNQQQQNIMTMNKTNKQEQFNNNNNNMNNNMNNTNNNQDVNLINFEMFSSNTNTNTTTSTTKTSTTNMNQNNSQVPDLMDIFGGSGGGNSGMMNTQTTNILGQTPNTTSNNQNLGGGGGFGSFDFLNNQQSLIQTHQLFGNFNQDYINVKSKSTNEPAVLLNDGTLSCKFIKLYAKDQLIVLVELQNIANNNATDIAITIDYQNAMKTVMTTDPVQQVLSNGQINVGRIASNGKQNFKFVMSLKENQNTFFSTTSINFRLSYRDPNEQTHFHLIQIPINIGDCLRPKEMLTQQFGSKWNQTQIEKQFNLMNMSNIKSIKDFVTLAKKILHLFEIQIIGKEVIMCSNILGNENLICLFHGMITDNYREHPSISCKLKTNNNSLAECIRKFSLKEFKK</sequence>
<feature type="region of interest" description="Disordered" evidence="5">
    <location>
        <begin position="959"/>
        <end position="980"/>
    </location>
</feature>
<dbReference type="Proteomes" id="UP001150062">
    <property type="component" value="Unassembled WGS sequence"/>
</dbReference>
<dbReference type="InterPro" id="IPR016024">
    <property type="entry name" value="ARM-type_fold"/>
</dbReference>
<dbReference type="SUPFAM" id="SSF48371">
    <property type="entry name" value="ARM repeat"/>
    <property type="match status" value="1"/>
</dbReference>
<dbReference type="Pfam" id="PF14807">
    <property type="entry name" value="AP4E_app_platf"/>
    <property type="match status" value="1"/>
</dbReference>
<feature type="region of interest" description="Disordered" evidence="5">
    <location>
        <begin position="763"/>
        <end position="824"/>
    </location>
</feature>
<dbReference type="Gene3D" id="1.25.10.10">
    <property type="entry name" value="Leucine-rich Repeat Variant"/>
    <property type="match status" value="1"/>
</dbReference>
<keyword evidence="4" id="KW-0472">Membrane</keyword>
<organism evidence="7 8">
    <name type="scientific">Anaeramoeba flamelloides</name>
    <dbReference type="NCBI Taxonomy" id="1746091"/>
    <lineage>
        <taxon>Eukaryota</taxon>
        <taxon>Metamonada</taxon>
        <taxon>Anaeramoebidae</taxon>
        <taxon>Anaeramoeba</taxon>
    </lineage>
</organism>
<feature type="domain" description="AP-4 complex subunit epsilon-1 C-terminal" evidence="6">
    <location>
        <begin position="1189"/>
        <end position="1299"/>
    </location>
</feature>
<dbReference type="EMBL" id="JAOAOG010000279">
    <property type="protein sequence ID" value="KAJ6233348.1"/>
    <property type="molecule type" value="Genomic_DNA"/>
</dbReference>
<keyword evidence="3" id="KW-0653">Protein transport</keyword>
<feature type="compositionally biased region" description="Low complexity" evidence="5">
    <location>
        <begin position="810"/>
        <end position="824"/>
    </location>
</feature>
<keyword evidence="2" id="KW-0813">Transport</keyword>
<dbReference type="InterPro" id="IPR002553">
    <property type="entry name" value="Clathrin/coatomer_adapt-like_N"/>
</dbReference>
<protein>
    <submittedName>
        <fullName evidence="7">Ap-4 complex subunit epsilon-1</fullName>
    </submittedName>
</protein>
<dbReference type="Pfam" id="PF01602">
    <property type="entry name" value="Adaptin_N"/>
    <property type="match status" value="1"/>
</dbReference>
<dbReference type="InterPro" id="IPR011989">
    <property type="entry name" value="ARM-like"/>
</dbReference>
<dbReference type="SMART" id="SM01356">
    <property type="entry name" value="AP4E_app_platf"/>
    <property type="match status" value="1"/>
</dbReference>